<keyword evidence="1" id="KW-0812">Transmembrane</keyword>
<sequence length="132" mass="15276">MFLSKFPISPTKNKFKSIEWYEGDGMKKGTSCSYSISQFKTFIIILSTSVGILILLLGGSIIYWVLTSKRKSSSKRNSSNKMQLTNYRRYVKTINFFYSKKLQKATNNYDDNMSLAKKALKKFINECYSIIK</sequence>
<protein>
    <submittedName>
        <fullName evidence="2">Uncharacterized protein</fullName>
    </submittedName>
</protein>
<dbReference type="AlphaFoldDB" id="A0AAW0LT55"/>
<dbReference type="Proteomes" id="UP000237347">
    <property type="component" value="Unassembled WGS sequence"/>
</dbReference>
<name>A0AAW0LT55_QUESU</name>
<feature type="transmembrane region" description="Helical" evidence="1">
    <location>
        <begin position="42"/>
        <end position="66"/>
    </location>
</feature>
<evidence type="ECO:0000313" key="2">
    <source>
        <dbReference type="EMBL" id="KAK7854054.1"/>
    </source>
</evidence>
<accession>A0AAW0LT55</accession>
<gene>
    <name evidence="2" type="ORF">CFP56_033740</name>
</gene>
<organism evidence="2 3">
    <name type="scientific">Quercus suber</name>
    <name type="common">Cork oak</name>
    <dbReference type="NCBI Taxonomy" id="58331"/>
    <lineage>
        <taxon>Eukaryota</taxon>
        <taxon>Viridiplantae</taxon>
        <taxon>Streptophyta</taxon>
        <taxon>Embryophyta</taxon>
        <taxon>Tracheophyta</taxon>
        <taxon>Spermatophyta</taxon>
        <taxon>Magnoliopsida</taxon>
        <taxon>eudicotyledons</taxon>
        <taxon>Gunneridae</taxon>
        <taxon>Pentapetalae</taxon>
        <taxon>rosids</taxon>
        <taxon>fabids</taxon>
        <taxon>Fagales</taxon>
        <taxon>Fagaceae</taxon>
        <taxon>Quercus</taxon>
    </lineage>
</organism>
<reference evidence="2 3" key="1">
    <citation type="journal article" date="2018" name="Sci. Data">
        <title>The draft genome sequence of cork oak.</title>
        <authorList>
            <person name="Ramos A.M."/>
            <person name="Usie A."/>
            <person name="Barbosa P."/>
            <person name="Barros P.M."/>
            <person name="Capote T."/>
            <person name="Chaves I."/>
            <person name="Simoes F."/>
            <person name="Abreu I."/>
            <person name="Carrasquinho I."/>
            <person name="Faro C."/>
            <person name="Guimaraes J.B."/>
            <person name="Mendonca D."/>
            <person name="Nobrega F."/>
            <person name="Rodrigues L."/>
            <person name="Saibo N.J.M."/>
            <person name="Varela M.C."/>
            <person name="Egas C."/>
            <person name="Matos J."/>
            <person name="Miguel C.M."/>
            <person name="Oliveira M.M."/>
            <person name="Ricardo C.P."/>
            <person name="Goncalves S."/>
        </authorList>
    </citation>
    <scope>NUCLEOTIDE SEQUENCE [LARGE SCALE GENOMIC DNA]</scope>
    <source>
        <strain evidence="3">cv. HL8</strain>
    </source>
</reference>
<dbReference type="EMBL" id="PKMF04000059">
    <property type="protein sequence ID" value="KAK7854054.1"/>
    <property type="molecule type" value="Genomic_DNA"/>
</dbReference>
<proteinExistence type="predicted"/>
<keyword evidence="1" id="KW-0472">Membrane</keyword>
<comment type="caution">
    <text evidence="2">The sequence shown here is derived from an EMBL/GenBank/DDBJ whole genome shotgun (WGS) entry which is preliminary data.</text>
</comment>
<evidence type="ECO:0000313" key="3">
    <source>
        <dbReference type="Proteomes" id="UP000237347"/>
    </source>
</evidence>
<keyword evidence="1" id="KW-1133">Transmembrane helix</keyword>
<evidence type="ECO:0000256" key="1">
    <source>
        <dbReference type="SAM" id="Phobius"/>
    </source>
</evidence>
<keyword evidence="3" id="KW-1185">Reference proteome</keyword>